<dbReference type="STRING" id="29421.B2M20_02305"/>
<dbReference type="AlphaFoldDB" id="A0A1V4I3D5"/>
<reference evidence="1 2" key="1">
    <citation type="submission" date="2017-02" db="EMBL/GenBank/DDBJ databases">
        <title>Genome sequence of the nitrite-oxidizing bacterium Nitrobacter vulgaris strain Ab1.</title>
        <authorList>
            <person name="Mellbye B.L."/>
            <person name="Davis E.W."/>
            <person name="Spieck E."/>
            <person name="Chang J.H."/>
            <person name="Bottomley P.J."/>
            <person name="Sayavedra-Soto L.A."/>
        </authorList>
    </citation>
    <scope>NUCLEOTIDE SEQUENCE [LARGE SCALE GENOMIC DNA]</scope>
    <source>
        <strain evidence="1 2">Ab1</strain>
    </source>
</reference>
<dbReference type="EMBL" id="MWPQ01000005">
    <property type="protein sequence ID" value="OPH84350.1"/>
    <property type="molecule type" value="Genomic_DNA"/>
</dbReference>
<dbReference type="OrthoDB" id="581589at2"/>
<protein>
    <submittedName>
        <fullName evidence="1">Replication protein</fullName>
    </submittedName>
</protein>
<organism evidence="1 2">
    <name type="scientific">Nitrobacter vulgaris</name>
    <dbReference type="NCBI Taxonomy" id="29421"/>
    <lineage>
        <taxon>Bacteria</taxon>
        <taxon>Pseudomonadati</taxon>
        <taxon>Pseudomonadota</taxon>
        <taxon>Alphaproteobacteria</taxon>
        <taxon>Hyphomicrobiales</taxon>
        <taxon>Nitrobacteraceae</taxon>
        <taxon>Nitrobacter</taxon>
    </lineage>
</organism>
<gene>
    <name evidence="1" type="ORF">B2M20_02305</name>
</gene>
<dbReference type="Proteomes" id="UP000189940">
    <property type="component" value="Unassembled WGS sequence"/>
</dbReference>
<keyword evidence="2" id="KW-1185">Reference proteome</keyword>
<sequence>MHSLTLDLLPRDTFAGLSLHERNDYLQKLAAEFSAKSGRPPFQLDKNALARLRRFYMRRSFADLEPSEANPRVVDSELAAALRRLGETIKASERKEDMAGMLKAELPGPLLREAPANDEQFSLFVPAIYDAALKDDVNLMDIAPFSIAKNRRATVIRYELNDSIITVDGSAEHGLATVFDYDIFLHMVSYLAEETRRYRIDESKGLRPSLPPRAYCPSASHILKFCRRSSGGKQYKSLEAALDRLAGTRVKIVPLYGGKRREVVNVPLIDKYRVVSSTANGHIDHVEINIPTWVYDSVVREKGTPQILTLNPDYFLITLGLGRVVYRLARRAAGRTEARYSIGEIHKRSGSPQALPQFTQMLKQLVAHSKMFPFPDYDLDFIDGQRGQLLRMRFRGEGAHSSKETSGALSFAI</sequence>
<accession>A0A1V4I3D5</accession>
<evidence type="ECO:0000313" key="2">
    <source>
        <dbReference type="Proteomes" id="UP000189940"/>
    </source>
</evidence>
<proteinExistence type="predicted"/>
<name>A0A1V4I3D5_NITVU</name>
<dbReference type="InterPro" id="IPR018777">
    <property type="entry name" value="Replication_initiator_prot_A"/>
</dbReference>
<evidence type="ECO:0000313" key="1">
    <source>
        <dbReference type="EMBL" id="OPH84350.1"/>
    </source>
</evidence>
<comment type="caution">
    <text evidence="1">The sequence shown here is derived from an EMBL/GenBank/DDBJ whole genome shotgun (WGS) entry which is preliminary data.</text>
</comment>
<dbReference type="RefSeq" id="WP_079445488.1">
    <property type="nucleotide sequence ID" value="NZ_MWPQ01000005.1"/>
</dbReference>
<dbReference type="Pfam" id="PF10134">
    <property type="entry name" value="RPA"/>
    <property type="match status" value="1"/>
</dbReference>